<dbReference type="GO" id="GO:0007165">
    <property type="term" value="P:signal transduction"/>
    <property type="evidence" value="ECO:0007669"/>
    <property type="project" value="InterPro"/>
</dbReference>
<dbReference type="AlphaFoldDB" id="A0A7Z0N9E0"/>
<feature type="domain" description="TIR" evidence="2">
    <location>
        <begin position="12"/>
        <end position="143"/>
    </location>
</feature>
<dbReference type="Pfam" id="PF13676">
    <property type="entry name" value="TIR_2"/>
    <property type="match status" value="1"/>
</dbReference>
<evidence type="ECO:0000313" key="4">
    <source>
        <dbReference type="Proteomes" id="UP000520876"/>
    </source>
</evidence>
<proteinExistence type="predicted"/>
<dbReference type="RefSeq" id="WP_180094190.1">
    <property type="nucleotide sequence ID" value="NZ_CAXAZJ010000018.1"/>
</dbReference>
<comment type="caution">
    <text evidence="3">The sequence shown here is derived from an EMBL/GenBank/DDBJ whole genome shotgun (WGS) entry which is preliminary data.</text>
</comment>
<dbReference type="InterPro" id="IPR035897">
    <property type="entry name" value="Toll_tir_struct_dom_sf"/>
</dbReference>
<keyword evidence="3" id="KW-0675">Receptor</keyword>
<keyword evidence="1" id="KW-0812">Transmembrane</keyword>
<evidence type="ECO:0000256" key="1">
    <source>
        <dbReference type="SAM" id="Phobius"/>
    </source>
</evidence>
<protein>
    <submittedName>
        <fullName evidence="3">Toll/interleukin-1 receptor domain-containing protein</fullName>
    </submittedName>
</protein>
<sequence>MNATINNAKNARQYTVFVSHASADSNTAAEFVDAIERKGLTAWIAPRDISPGREYAEEIIKGIDQSKCFVLLVSEASNLSSHVRREVERAASKSKPIYPVRIEDVPPSPKLEYFISMHQSLDALDGVLTTHAERIAAAIASDEEWVDNRVLTRRRRWRIGAGLSSVLLAVAIFVSVVFAPDMRTLFMNDRERAVAELAKRGSSLTSEDVARAMASANVVDLNLFLEAGIGVGALTDGFIQAGRSFFDRSQGNQEAIRWFKDAIAAGVDPNLTVESEHYVREGLISSAFASGNTAAILALLEAGASPHTYQDLHLSPYAIPRILFPYTYALSNDHWSEDQQAEVARGLAAAGAALVPPEEDAFSFEYHHIEQYKQLVEASERLNLSSAILPAGCAARSSTSICEKATAETSKDWCALAEKMPEYIVPGDSYDHRMTGFTIHQLLTVSQGKGYFLTTTPQGWDGGYALLEVAANEQDWSIYRYMSPGAGLGHCKPFINQEDYRPDDCWRRFSMRWEPDRSVVRLSDYYDYTALACSQDSTSDG</sequence>
<name>A0A7Z0N9E0_9GAMM</name>
<dbReference type="InterPro" id="IPR000157">
    <property type="entry name" value="TIR_dom"/>
</dbReference>
<dbReference type="Proteomes" id="UP000520876">
    <property type="component" value="Unassembled WGS sequence"/>
</dbReference>
<evidence type="ECO:0000313" key="3">
    <source>
        <dbReference type="EMBL" id="NYT74100.1"/>
    </source>
</evidence>
<keyword evidence="1" id="KW-0472">Membrane</keyword>
<feature type="transmembrane region" description="Helical" evidence="1">
    <location>
        <begin position="159"/>
        <end position="179"/>
    </location>
</feature>
<gene>
    <name evidence="3" type="ORF">HZU72_16935</name>
</gene>
<dbReference type="PROSITE" id="PS50104">
    <property type="entry name" value="TIR"/>
    <property type="match status" value="1"/>
</dbReference>
<dbReference type="EMBL" id="JACCGK010000015">
    <property type="protein sequence ID" value="NYT74100.1"/>
    <property type="molecule type" value="Genomic_DNA"/>
</dbReference>
<accession>A0A7Z0N9E0</accession>
<keyword evidence="4" id="KW-1185">Reference proteome</keyword>
<dbReference type="SUPFAM" id="SSF52200">
    <property type="entry name" value="Toll/Interleukin receptor TIR domain"/>
    <property type="match status" value="1"/>
</dbReference>
<organism evidence="3 4">
    <name type="scientific">Vreelandella sedimenti</name>
    <dbReference type="NCBI Taxonomy" id="2729618"/>
    <lineage>
        <taxon>Bacteria</taxon>
        <taxon>Pseudomonadati</taxon>
        <taxon>Pseudomonadota</taxon>
        <taxon>Gammaproteobacteria</taxon>
        <taxon>Oceanospirillales</taxon>
        <taxon>Halomonadaceae</taxon>
        <taxon>Vreelandella</taxon>
    </lineage>
</organism>
<dbReference type="Gene3D" id="3.40.50.10140">
    <property type="entry name" value="Toll/interleukin-1 receptor homology (TIR) domain"/>
    <property type="match status" value="1"/>
</dbReference>
<keyword evidence="1" id="KW-1133">Transmembrane helix</keyword>
<evidence type="ECO:0000259" key="2">
    <source>
        <dbReference type="PROSITE" id="PS50104"/>
    </source>
</evidence>
<reference evidence="3 4" key="1">
    <citation type="submission" date="2020-07" db="EMBL/GenBank/DDBJ databases">
        <title>Halomonas sp. QX-2 draft genome sequence.</title>
        <authorList>
            <person name="Qiu X."/>
        </authorList>
    </citation>
    <scope>NUCLEOTIDE SEQUENCE [LARGE SCALE GENOMIC DNA]</scope>
    <source>
        <strain evidence="3 4">QX-2</strain>
    </source>
</reference>